<dbReference type="PANTHER" id="PTHR45913">
    <property type="entry name" value="EPM2A-INTERACTING PROTEIN 1"/>
    <property type="match status" value="1"/>
</dbReference>
<feature type="domain" description="HAT C-terminal dimerisation" evidence="1">
    <location>
        <begin position="28"/>
        <end position="83"/>
    </location>
</feature>
<dbReference type="Proteomes" id="UP001148838">
    <property type="component" value="Unassembled WGS sequence"/>
</dbReference>
<dbReference type="Pfam" id="PF05699">
    <property type="entry name" value="Dimer_Tnp_hAT"/>
    <property type="match status" value="1"/>
</dbReference>
<dbReference type="InterPro" id="IPR012337">
    <property type="entry name" value="RNaseH-like_sf"/>
</dbReference>
<dbReference type="SUPFAM" id="SSF53098">
    <property type="entry name" value="Ribonuclease H-like"/>
    <property type="match status" value="1"/>
</dbReference>
<evidence type="ECO:0000259" key="1">
    <source>
        <dbReference type="Pfam" id="PF05699"/>
    </source>
</evidence>
<keyword evidence="3" id="KW-1185">Reference proteome</keyword>
<proteinExistence type="predicted"/>
<sequence>MDPLNCQLEIVNMQNNTRIRSSGKLGIELWRLIDKDLYPNLKNLACHMLAMFGGTYACEQFFSVMNNNKNNRRSRISDSNLVATLRVSVSKLQPGIDRLVAAKTSKILPEKTE</sequence>
<accession>A0ABQ8TMI3</accession>
<name>A0ABQ8TMI3_PERAM</name>
<dbReference type="PANTHER" id="PTHR45913:SF5">
    <property type="entry name" value="GENERAL TRANSCRIPTION FACTOR II-I REPEAT DOMAIN-CONTAINING PROTEIN 2A-LIKE PROTEIN"/>
    <property type="match status" value="1"/>
</dbReference>
<evidence type="ECO:0000313" key="2">
    <source>
        <dbReference type="EMBL" id="KAJ4447503.1"/>
    </source>
</evidence>
<organism evidence="2 3">
    <name type="scientific">Periplaneta americana</name>
    <name type="common">American cockroach</name>
    <name type="synonym">Blatta americana</name>
    <dbReference type="NCBI Taxonomy" id="6978"/>
    <lineage>
        <taxon>Eukaryota</taxon>
        <taxon>Metazoa</taxon>
        <taxon>Ecdysozoa</taxon>
        <taxon>Arthropoda</taxon>
        <taxon>Hexapoda</taxon>
        <taxon>Insecta</taxon>
        <taxon>Pterygota</taxon>
        <taxon>Neoptera</taxon>
        <taxon>Polyneoptera</taxon>
        <taxon>Dictyoptera</taxon>
        <taxon>Blattodea</taxon>
        <taxon>Blattoidea</taxon>
        <taxon>Blattidae</taxon>
        <taxon>Blattinae</taxon>
        <taxon>Periplaneta</taxon>
    </lineage>
</organism>
<comment type="caution">
    <text evidence="2">The sequence shown here is derived from an EMBL/GenBank/DDBJ whole genome shotgun (WGS) entry which is preliminary data.</text>
</comment>
<reference evidence="2 3" key="1">
    <citation type="journal article" date="2022" name="Allergy">
        <title>Genome assembly and annotation of Periplaneta americana reveal a comprehensive cockroach allergen profile.</title>
        <authorList>
            <person name="Wang L."/>
            <person name="Xiong Q."/>
            <person name="Saelim N."/>
            <person name="Wang L."/>
            <person name="Nong W."/>
            <person name="Wan A.T."/>
            <person name="Shi M."/>
            <person name="Liu X."/>
            <person name="Cao Q."/>
            <person name="Hui J.H.L."/>
            <person name="Sookrung N."/>
            <person name="Leung T.F."/>
            <person name="Tungtrongchitr A."/>
            <person name="Tsui S.K.W."/>
        </authorList>
    </citation>
    <scope>NUCLEOTIDE SEQUENCE [LARGE SCALE GENOMIC DNA]</scope>
    <source>
        <strain evidence="2">PWHHKU_190912</strain>
    </source>
</reference>
<gene>
    <name evidence="2" type="ORF">ANN_09510</name>
</gene>
<evidence type="ECO:0000313" key="3">
    <source>
        <dbReference type="Proteomes" id="UP001148838"/>
    </source>
</evidence>
<dbReference type="InterPro" id="IPR008906">
    <property type="entry name" value="HATC_C_dom"/>
</dbReference>
<dbReference type="EMBL" id="JAJSOF020000005">
    <property type="protein sequence ID" value="KAJ4447503.1"/>
    <property type="molecule type" value="Genomic_DNA"/>
</dbReference>
<protein>
    <recommendedName>
        <fullName evidence="1">HAT C-terminal dimerisation domain-containing protein</fullName>
    </recommendedName>
</protein>